<dbReference type="AlphaFoldDB" id="A0A6C0L8W9"/>
<protein>
    <submittedName>
        <fullName evidence="1">Uncharacterized protein</fullName>
    </submittedName>
</protein>
<name>A0A6C0L8W9_9ZZZZ</name>
<proteinExistence type="predicted"/>
<reference evidence="1" key="1">
    <citation type="journal article" date="2020" name="Nature">
        <title>Giant virus diversity and host interactions through global metagenomics.</title>
        <authorList>
            <person name="Schulz F."/>
            <person name="Roux S."/>
            <person name="Paez-Espino D."/>
            <person name="Jungbluth S."/>
            <person name="Walsh D.A."/>
            <person name="Denef V.J."/>
            <person name="McMahon K.D."/>
            <person name="Konstantinidis K.T."/>
            <person name="Eloe-Fadrosh E.A."/>
            <person name="Kyrpides N.C."/>
            <person name="Woyke T."/>
        </authorList>
    </citation>
    <scope>NUCLEOTIDE SEQUENCE</scope>
    <source>
        <strain evidence="1">GVMAG-M-3300027763-16</strain>
    </source>
</reference>
<sequence length="297" mass="34558">MTISISRHIIYYENGNCSQSYESCEPSLDNIKTAYNIFIQSLISIGSFHNLTGHVLVNKNFIYVKNPEYNAKETTGTTGYYKYILDGKIYYLESCQYNVIISDFEDSKDLNMLTPGHLKNRLLKQLIEENPGYKSIEAIAYDKIYSNIEDTLERRKLSVNYIFEEYKKVEKGLYRLDILLKDYLSFINSQVLPDSQDSQDLQDLQDLHSKIKNKIDKLRNLVENNEIVVESVVDLLQQAKNIFKEILNICLEQFPDIFLTQEVFDTDKTRIVLNDKGFDLYQEVKIGVKDLGVYSHT</sequence>
<accession>A0A6C0L8W9</accession>
<evidence type="ECO:0000313" key="1">
    <source>
        <dbReference type="EMBL" id="QHU27429.1"/>
    </source>
</evidence>
<dbReference type="EMBL" id="MN740456">
    <property type="protein sequence ID" value="QHU27429.1"/>
    <property type="molecule type" value="Genomic_DNA"/>
</dbReference>
<organism evidence="1">
    <name type="scientific">viral metagenome</name>
    <dbReference type="NCBI Taxonomy" id="1070528"/>
    <lineage>
        <taxon>unclassified sequences</taxon>
        <taxon>metagenomes</taxon>
        <taxon>organismal metagenomes</taxon>
    </lineage>
</organism>